<evidence type="ECO:0000313" key="2">
    <source>
        <dbReference type="Proteomes" id="UP000789702"/>
    </source>
</evidence>
<dbReference type="Proteomes" id="UP000789702">
    <property type="component" value="Unassembled WGS sequence"/>
</dbReference>
<sequence>NNVTFNNLFLKINTKNGGRSHHLSKTSTPFIYDSPTIIMGADVTHPSPGSTKGVSIASLCTSKDLDDGVSEGQFEQVLDNEVKAIKDACHDLSDSYKPELTVVIVQKRHHIRLAPIDPKLGDNKTGNCLSGTVVDSDITHPNKNDFS</sequence>
<gene>
    <name evidence="1" type="ORF">DHETER_LOCUS13746</name>
</gene>
<feature type="non-terminal residue" evidence="1">
    <location>
        <position position="1"/>
    </location>
</feature>
<organism evidence="1 2">
    <name type="scientific">Dentiscutata heterogama</name>
    <dbReference type="NCBI Taxonomy" id="1316150"/>
    <lineage>
        <taxon>Eukaryota</taxon>
        <taxon>Fungi</taxon>
        <taxon>Fungi incertae sedis</taxon>
        <taxon>Mucoromycota</taxon>
        <taxon>Glomeromycotina</taxon>
        <taxon>Glomeromycetes</taxon>
        <taxon>Diversisporales</taxon>
        <taxon>Gigasporaceae</taxon>
        <taxon>Dentiscutata</taxon>
    </lineage>
</organism>
<name>A0ACA9Q4P5_9GLOM</name>
<protein>
    <submittedName>
        <fullName evidence="1">16895_t:CDS:1</fullName>
    </submittedName>
</protein>
<comment type="caution">
    <text evidence="1">The sequence shown here is derived from an EMBL/GenBank/DDBJ whole genome shotgun (WGS) entry which is preliminary data.</text>
</comment>
<dbReference type="EMBL" id="CAJVPU010038970">
    <property type="protein sequence ID" value="CAG8736079.1"/>
    <property type="molecule type" value="Genomic_DNA"/>
</dbReference>
<proteinExistence type="predicted"/>
<keyword evidence="2" id="KW-1185">Reference proteome</keyword>
<evidence type="ECO:0000313" key="1">
    <source>
        <dbReference type="EMBL" id="CAG8736079.1"/>
    </source>
</evidence>
<reference evidence="1" key="1">
    <citation type="submission" date="2021-06" db="EMBL/GenBank/DDBJ databases">
        <authorList>
            <person name="Kallberg Y."/>
            <person name="Tangrot J."/>
            <person name="Rosling A."/>
        </authorList>
    </citation>
    <scope>NUCLEOTIDE SEQUENCE</scope>
    <source>
        <strain evidence="1">IL203A</strain>
    </source>
</reference>
<accession>A0ACA9Q4P5</accession>